<feature type="region of interest" description="Disordered" evidence="1">
    <location>
        <begin position="1"/>
        <end position="46"/>
    </location>
</feature>
<organism evidence="2 3">
    <name type="scientific">Nezara viridula</name>
    <name type="common">Southern green stink bug</name>
    <name type="synonym">Cimex viridulus</name>
    <dbReference type="NCBI Taxonomy" id="85310"/>
    <lineage>
        <taxon>Eukaryota</taxon>
        <taxon>Metazoa</taxon>
        <taxon>Ecdysozoa</taxon>
        <taxon>Arthropoda</taxon>
        <taxon>Hexapoda</taxon>
        <taxon>Insecta</taxon>
        <taxon>Pterygota</taxon>
        <taxon>Neoptera</taxon>
        <taxon>Paraneoptera</taxon>
        <taxon>Hemiptera</taxon>
        <taxon>Heteroptera</taxon>
        <taxon>Panheteroptera</taxon>
        <taxon>Pentatomomorpha</taxon>
        <taxon>Pentatomoidea</taxon>
        <taxon>Pentatomidae</taxon>
        <taxon>Pentatominae</taxon>
        <taxon>Nezara</taxon>
    </lineage>
</organism>
<dbReference type="Proteomes" id="UP001152798">
    <property type="component" value="Chromosome 4"/>
</dbReference>
<protein>
    <submittedName>
        <fullName evidence="2">Uncharacterized protein</fullName>
    </submittedName>
</protein>
<dbReference type="AlphaFoldDB" id="A0A9P0HAE2"/>
<evidence type="ECO:0000256" key="1">
    <source>
        <dbReference type="SAM" id="MobiDB-lite"/>
    </source>
</evidence>
<reference evidence="2" key="1">
    <citation type="submission" date="2022-01" db="EMBL/GenBank/DDBJ databases">
        <authorList>
            <person name="King R."/>
        </authorList>
    </citation>
    <scope>NUCLEOTIDE SEQUENCE</scope>
</reference>
<sequence length="160" mass="17129">MSSSELTSCQMGGGGGPLGLGAGDAELGLDPELHPSETPRTPAWRTPLGRRTVMGTVVPAICRSASFRQDWHCVWQRVSYSILCVSGGQQLPLRSRHHSPNHILRRRESPKVGGHGQYSRQLGEDEGGSCAEEGPTVAKGRPLNRMPRRAAAGLRGIGIT</sequence>
<gene>
    <name evidence="2" type="ORF">NEZAVI_LOCUS8036</name>
</gene>
<keyword evidence="3" id="KW-1185">Reference proteome</keyword>
<evidence type="ECO:0000313" key="2">
    <source>
        <dbReference type="EMBL" id="CAH1398371.1"/>
    </source>
</evidence>
<dbReference type="EMBL" id="OV725080">
    <property type="protein sequence ID" value="CAH1398371.1"/>
    <property type="molecule type" value="Genomic_DNA"/>
</dbReference>
<feature type="compositionally biased region" description="Gly residues" evidence="1">
    <location>
        <begin position="11"/>
        <end position="22"/>
    </location>
</feature>
<proteinExistence type="predicted"/>
<accession>A0A9P0HAE2</accession>
<feature type="region of interest" description="Disordered" evidence="1">
    <location>
        <begin position="107"/>
        <end position="142"/>
    </location>
</feature>
<feature type="compositionally biased region" description="Polar residues" evidence="1">
    <location>
        <begin position="1"/>
        <end position="10"/>
    </location>
</feature>
<name>A0A9P0HAE2_NEZVI</name>
<evidence type="ECO:0000313" key="3">
    <source>
        <dbReference type="Proteomes" id="UP001152798"/>
    </source>
</evidence>